<evidence type="ECO:0000313" key="5">
    <source>
        <dbReference type="Proteomes" id="UP000320475"/>
    </source>
</evidence>
<keyword evidence="4" id="KW-1185">Reference proteome</keyword>
<keyword evidence="1" id="KW-0732">Signal</keyword>
<protein>
    <submittedName>
        <fullName evidence="2">Uncharacterized protein</fullName>
    </submittedName>
</protein>
<comment type="caution">
    <text evidence="2">The sequence shown here is derived from an EMBL/GenBank/DDBJ whole genome shotgun (WGS) entry which is preliminary data.</text>
</comment>
<dbReference type="AlphaFoldDB" id="A0A507CI70"/>
<accession>A0A507CI70</accession>
<sequence length="486" mass="53000">MKDTSIGTRTPVLFLACILLVSSAIVNVESGGQIKIRPETPDRSDLQALPPFITSGKVDDTCISSSDNAQKGHLYFCPGDYISVLIPRKTDWKPLRLSVASAKGKGYCSSLMKSDEGCYRHLLADDAAIGVVEESMKFQVFPVAKTVLDKDSPIRQQLNITHDEPVWSIILKDSQGVWVQSSSTKPFSHKKNMVAKKQSRDVLLVDVHQPASATNSTAEIFQLIPTGRVIGDFWFVRARDGCVFRQIGHLPAEVNGKKRLKDGFACDSKFNPAELGVTLELTAPPANIKYPYNVNVTNLFIDWSAGITSPTMEAPGAASAVIVNYASTIPRATIAHTTSRDDTVFVRKDFQWGSSIEAKISANFGTGDHGGIGFAILGVLGTTSVAGTVTENRTSTSQSVEMMAYPSANSAMRMRGRVKEHTVVDVPFSYQMNRIFYDGTVASWNVSGTFNVAWFQKSNLCFGAPVKLGSKPLERPVLVPECQDVY</sequence>
<name>A0A507CI70_9FUNG</name>
<feature type="chain" id="PRO_5036130976" evidence="1">
    <location>
        <begin position="24"/>
        <end position="486"/>
    </location>
</feature>
<proteinExistence type="predicted"/>
<evidence type="ECO:0000256" key="1">
    <source>
        <dbReference type="SAM" id="SignalP"/>
    </source>
</evidence>
<reference evidence="4 5" key="1">
    <citation type="journal article" date="2019" name="Sci. Rep.">
        <title>Comparative genomics of chytrid fungi reveal insights into the obligate biotrophic and pathogenic lifestyle of Synchytrium endobioticum.</title>
        <authorList>
            <person name="van de Vossenberg B.T.L.H."/>
            <person name="Warris S."/>
            <person name="Nguyen H.D.T."/>
            <person name="van Gent-Pelzer M.P.E."/>
            <person name="Joly D.L."/>
            <person name="van de Geest H.C."/>
            <person name="Bonants P.J.M."/>
            <person name="Smith D.S."/>
            <person name="Levesque C.A."/>
            <person name="van der Lee T.A.J."/>
        </authorList>
    </citation>
    <scope>NUCLEOTIDE SEQUENCE [LARGE SCALE GENOMIC DNA]</scope>
    <source>
        <strain evidence="3 5">LEV6574</strain>
        <strain evidence="2 4">MB42</strain>
    </source>
</reference>
<dbReference type="EMBL" id="QEAM01000396">
    <property type="protein sequence ID" value="TPX40331.1"/>
    <property type="molecule type" value="Genomic_DNA"/>
</dbReference>
<dbReference type="VEuPathDB" id="FungiDB:SeMB42_g06831"/>
<dbReference type="Proteomes" id="UP000317494">
    <property type="component" value="Unassembled WGS sequence"/>
</dbReference>
<dbReference type="OrthoDB" id="10473582at2759"/>
<dbReference type="EMBL" id="QEAN01000413">
    <property type="protein sequence ID" value="TPX37866.1"/>
    <property type="molecule type" value="Genomic_DNA"/>
</dbReference>
<gene>
    <name evidence="3" type="ORF">SeLEV6574_g06672</name>
    <name evidence="2" type="ORF">SeMB42_g06831</name>
</gene>
<organism evidence="2 4">
    <name type="scientific">Synchytrium endobioticum</name>
    <dbReference type="NCBI Taxonomy" id="286115"/>
    <lineage>
        <taxon>Eukaryota</taxon>
        <taxon>Fungi</taxon>
        <taxon>Fungi incertae sedis</taxon>
        <taxon>Chytridiomycota</taxon>
        <taxon>Chytridiomycota incertae sedis</taxon>
        <taxon>Chytridiomycetes</taxon>
        <taxon>Synchytriales</taxon>
        <taxon>Synchytriaceae</taxon>
        <taxon>Synchytrium</taxon>
    </lineage>
</organism>
<evidence type="ECO:0000313" key="4">
    <source>
        <dbReference type="Proteomes" id="UP000317494"/>
    </source>
</evidence>
<dbReference type="Proteomes" id="UP000320475">
    <property type="component" value="Unassembled WGS sequence"/>
</dbReference>
<evidence type="ECO:0000313" key="2">
    <source>
        <dbReference type="EMBL" id="TPX37866.1"/>
    </source>
</evidence>
<evidence type="ECO:0000313" key="3">
    <source>
        <dbReference type="EMBL" id="TPX40331.1"/>
    </source>
</evidence>
<feature type="signal peptide" evidence="1">
    <location>
        <begin position="1"/>
        <end position="23"/>
    </location>
</feature>